<gene>
    <name evidence="1" type="ORF">LTR37_015246</name>
</gene>
<protein>
    <submittedName>
        <fullName evidence="1">Uncharacterized protein</fullName>
    </submittedName>
</protein>
<name>A0ACC3MR60_9PEZI</name>
<evidence type="ECO:0000313" key="2">
    <source>
        <dbReference type="Proteomes" id="UP001281147"/>
    </source>
</evidence>
<sequence length="367" mass="41242">MPATVASVNDVGPILLVVGIVLTLLAIATTILRLWARIQRRVAGWDDYTIVLATTLGIARTIVQIVSVSRGMGKHQWNLPEEDYTFINFCGWLTALFLYPMLALLKISICLLVLRIKDEKKLRYFVWAVTVGLVLTNLLPFVILLAECDPVSASWKSQTEKCWRPDARLYSLYLQTAYSVLTDFLCSLLPIYVVWDLRISLHKKLGVCGLMSLGLISTAFAILRASSFRGKPVDLSWTYAWTGVWANIEVNVGIIAANLSLSRMYFVCFKNISRSMLGYDHSSSSRIHTSSPCEMMTYTGPHTVRSVDVRGPKRRKQSPAPSDDSKLPIQYSIYEGPKEIALDHLESGPDMYASHDSVQQPVRVYER</sequence>
<accession>A0ACC3MR60</accession>
<organism evidence="1 2">
    <name type="scientific">Vermiconidia calcicola</name>
    <dbReference type="NCBI Taxonomy" id="1690605"/>
    <lineage>
        <taxon>Eukaryota</taxon>
        <taxon>Fungi</taxon>
        <taxon>Dikarya</taxon>
        <taxon>Ascomycota</taxon>
        <taxon>Pezizomycotina</taxon>
        <taxon>Dothideomycetes</taxon>
        <taxon>Dothideomycetidae</taxon>
        <taxon>Mycosphaerellales</taxon>
        <taxon>Extremaceae</taxon>
        <taxon>Vermiconidia</taxon>
    </lineage>
</organism>
<dbReference type="EMBL" id="JAUTXU010000168">
    <property type="protein sequence ID" value="KAK3701824.1"/>
    <property type="molecule type" value="Genomic_DNA"/>
</dbReference>
<dbReference type="Proteomes" id="UP001281147">
    <property type="component" value="Unassembled WGS sequence"/>
</dbReference>
<reference evidence="1" key="1">
    <citation type="submission" date="2023-07" db="EMBL/GenBank/DDBJ databases">
        <title>Black Yeasts Isolated from many extreme environments.</title>
        <authorList>
            <person name="Coleine C."/>
            <person name="Stajich J.E."/>
            <person name="Selbmann L."/>
        </authorList>
    </citation>
    <scope>NUCLEOTIDE SEQUENCE</scope>
    <source>
        <strain evidence="1">CCFEE 5714</strain>
    </source>
</reference>
<evidence type="ECO:0000313" key="1">
    <source>
        <dbReference type="EMBL" id="KAK3701824.1"/>
    </source>
</evidence>
<comment type="caution">
    <text evidence="1">The sequence shown here is derived from an EMBL/GenBank/DDBJ whole genome shotgun (WGS) entry which is preliminary data.</text>
</comment>
<proteinExistence type="predicted"/>
<keyword evidence="2" id="KW-1185">Reference proteome</keyword>